<evidence type="ECO:0000256" key="1">
    <source>
        <dbReference type="SAM" id="SignalP"/>
    </source>
</evidence>
<dbReference type="OrthoDB" id="120520at2"/>
<accession>M7X530</accession>
<comment type="caution">
    <text evidence="2">The sequence shown here is derived from an EMBL/GenBank/DDBJ whole genome shotgun (WGS) entry which is preliminary data.</text>
</comment>
<keyword evidence="1" id="KW-0732">Signal</keyword>
<name>M7X530_9BACT</name>
<feature type="chain" id="PRO_5004087562" description="DUF3575 domain-containing protein" evidence="1">
    <location>
        <begin position="21"/>
        <end position="207"/>
    </location>
</feature>
<dbReference type="RefSeq" id="WP_008629054.1">
    <property type="nucleotide sequence ID" value="NZ_AMZY02000013.1"/>
</dbReference>
<dbReference type="STRING" id="1239962.C943_01292"/>
<dbReference type="InParanoid" id="M7X530"/>
<dbReference type="eggNOG" id="ENOG5032YE4">
    <property type="taxonomic scope" value="Bacteria"/>
</dbReference>
<dbReference type="AlphaFoldDB" id="M7X530"/>
<dbReference type="EMBL" id="AMZY02000013">
    <property type="protein sequence ID" value="EMS32565.1"/>
    <property type="molecule type" value="Genomic_DNA"/>
</dbReference>
<proteinExistence type="predicted"/>
<evidence type="ECO:0000313" key="2">
    <source>
        <dbReference type="EMBL" id="EMS32565.1"/>
    </source>
</evidence>
<gene>
    <name evidence="2" type="ORF">C943_01292</name>
</gene>
<feature type="signal peptide" evidence="1">
    <location>
        <begin position="1"/>
        <end position="20"/>
    </location>
</feature>
<evidence type="ECO:0008006" key="4">
    <source>
        <dbReference type="Google" id="ProtNLM"/>
    </source>
</evidence>
<organism evidence="2 3">
    <name type="scientific">Mariniradius saccharolyticus AK6</name>
    <dbReference type="NCBI Taxonomy" id="1239962"/>
    <lineage>
        <taxon>Bacteria</taxon>
        <taxon>Pseudomonadati</taxon>
        <taxon>Bacteroidota</taxon>
        <taxon>Cytophagia</taxon>
        <taxon>Cytophagales</taxon>
        <taxon>Cyclobacteriaceae</taxon>
        <taxon>Mariniradius</taxon>
    </lineage>
</organism>
<reference evidence="2" key="1">
    <citation type="submission" date="2013-01" db="EMBL/GenBank/DDBJ databases">
        <title>Genome assembly of Mariniradius saccharolyticus AK6.</title>
        <authorList>
            <person name="Vaidya B."/>
            <person name="Khatri I."/>
            <person name="Tanuku N.R.S."/>
            <person name="Subramanian S."/>
            <person name="Pinnaka A."/>
        </authorList>
    </citation>
    <scope>NUCLEOTIDE SEQUENCE [LARGE SCALE GENOMIC DNA]</scope>
    <source>
        <strain evidence="2">AK6</strain>
    </source>
</reference>
<keyword evidence="3" id="KW-1185">Reference proteome</keyword>
<evidence type="ECO:0000313" key="3">
    <source>
        <dbReference type="Proteomes" id="UP000010953"/>
    </source>
</evidence>
<protein>
    <recommendedName>
        <fullName evidence="4">DUF3575 domain-containing protein</fullName>
    </recommendedName>
</protein>
<dbReference type="Proteomes" id="UP000010953">
    <property type="component" value="Unassembled WGS sequence"/>
</dbReference>
<sequence length="207" mass="23838">MKSRILALLFFAAVSMPSFCQEEGTGPDKKWNYNVASNFYIFSDDFFVLPVFKADENRLHFEARYNYEDRETFSAWAGYNFFGGDAFTYAVTPMVGAAVGRTKGLITGAEFEFGWKRFELYSELEYLFDAETNENNFFYGWTDLTFLPADWWWLGVSGQRTRLFETSVEIEHGMLVGAAWKSLEISTYVYNFTVGEPFVLVSLAANF</sequence>